<reference evidence="2" key="1">
    <citation type="submission" date="2017-03" db="EMBL/GenBank/DDBJ databases">
        <title>Phytopthora megakarya and P. palmivora, two closely related causual agents of cacao black pod achieved similar genome size and gene model numbers by different mechanisms.</title>
        <authorList>
            <person name="Ali S."/>
            <person name="Shao J."/>
            <person name="Larry D.J."/>
            <person name="Kronmiller B."/>
            <person name="Shen D."/>
            <person name="Strem M.D."/>
            <person name="Melnick R.L."/>
            <person name="Guiltinan M.J."/>
            <person name="Tyler B.M."/>
            <person name="Meinhardt L.W."/>
            <person name="Bailey B.A."/>
        </authorList>
    </citation>
    <scope>NUCLEOTIDE SEQUENCE [LARGE SCALE GENOMIC DNA]</scope>
    <source>
        <strain evidence="2">zdho120</strain>
    </source>
</reference>
<keyword evidence="2" id="KW-1185">Reference proteome</keyword>
<name>A0A225UJG9_9STRA</name>
<proteinExistence type="predicted"/>
<dbReference type="OrthoDB" id="126468at2759"/>
<evidence type="ECO:0008006" key="3">
    <source>
        <dbReference type="Google" id="ProtNLM"/>
    </source>
</evidence>
<accession>A0A225UJG9</accession>
<dbReference type="EMBL" id="NBNE01016673">
    <property type="protein sequence ID" value="OWY93123.1"/>
    <property type="molecule type" value="Genomic_DNA"/>
</dbReference>
<organism evidence="1 2">
    <name type="scientific">Phytophthora megakarya</name>
    <dbReference type="NCBI Taxonomy" id="4795"/>
    <lineage>
        <taxon>Eukaryota</taxon>
        <taxon>Sar</taxon>
        <taxon>Stramenopiles</taxon>
        <taxon>Oomycota</taxon>
        <taxon>Peronosporomycetes</taxon>
        <taxon>Peronosporales</taxon>
        <taxon>Peronosporaceae</taxon>
        <taxon>Phytophthora</taxon>
    </lineage>
</organism>
<protein>
    <recommendedName>
        <fullName evidence="3">Retrotransposon gag domain-containing protein</fullName>
    </recommendedName>
</protein>
<evidence type="ECO:0000313" key="1">
    <source>
        <dbReference type="EMBL" id="OWY93123.1"/>
    </source>
</evidence>
<comment type="caution">
    <text evidence="1">The sequence shown here is derived from an EMBL/GenBank/DDBJ whole genome shotgun (WGS) entry which is preliminary data.</text>
</comment>
<dbReference type="AlphaFoldDB" id="A0A225UJG9"/>
<sequence>MRDDLRLTAFEQCLKGKTGQEWWYNSRIENFRQLKDQFHNRFLSQTPAQIWNRLKSAKGNRDESAEEWGDRILRLCEALNYKEPRMQYEFFYDGIRNKKMRAVLNASMASSIEESMYSIALQERSLTEEDDEFAETTTLATLCLILALTVLSSSWILTTSSQMDAPCAPPAPRVRPFLRLLQSTFQPSVTLFRP</sequence>
<evidence type="ECO:0000313" key="2">
    <source>
        <dbReference type="Proteomes" id="UP000198211"/>
    </source>
</evidence>
<gene>
    <name evidence="1" type="ORF">PHMEG_00037598</name>
</gene>
<dbReference type="Proteomes" id="UP000198211">
    <property type="component" value="Unassembled WGS sequence"/>
</dbReference>